<proteinExistence type="predicted"/>
<keyword evidence="2" id="KW-1185">Reference proteome</keyword>
<dbReference type="RefSeq" id="WP_243366919.1">
    <property type="nucleotide sequence ID" value="NZ_CP094348.1"/>
</dbReference>
<evidence type="ECO:0000313" key="2">
    <source>
        <dbReference type="Proteomes" id="UP000830343"/>
    </source>
</evidence>
<reference evidence="1" key="1">
    <citation type="submission" date="2022-03" db="EMBL/GenBank/DDBJ databases">
        <authorList>
            <person name="Vrbovska V."/>
            <person name="Kovarovic V."/>
            <person name="Botka T."/>
            <person name="Pantucek R."/>
        </authorList>
    </citation>
    <scope>NUCLEOTIDE SEQUENCE</scope>
    <source>
        <strain evidence="1">CCM 2609</strain>
    </source>
</reference>
<dbReference type="Proteomes" id="UP000830343">
    <property type="component" value="Chromosome"/>
</dbReference>
<protein>
    <submittedName>
        <fullName evidence="1">Uncharacterized protein</fullName>
    </submittedName>
</protein>
<organism evidence="1 2">
    <name type="scientific">Macrococcus armenti</name>
    <dbReference type="NCBI Taxonomy" id="2875764"/>
    <lineage>
        <taxon>Bacteria</taxon>
        <taxon>Bacillati</taxon>
        <taxon>Bacillota</taxon>
        <taxon>Bacilli</taxon>
        <taxon>Bacillales</taxon>
        <taxon>Staphylococcaceae</taxon>
        <taxon>Macrococcus</taxon>
    </lineage>
</organism>
<evidence type="ECO:0000313" key="1">
    <source>
        <dbReference type="EMBL" id="UOB21358.1"/>
    </source>
</evidence>
<reference evidence="1" key="2">
    <citation type="submission" date="2022-04" db="EMBL/GenBank/DDBJ databases">
        <title>Antimicrobial genetic elements in methicillin-resistant Macrococcus armenti.</title>
        <authorList>
            <person name="Keller J.E."/>
            <person name="Schwendener S."/>
            <person name="Pantucek R."/>
            <person name="Perreten V."/>
        </authorList>
    </citation>
    <scope>NUCLEOTIDE SEQUENCE</scope>
    <source>
        <strain evidence="1">CCM 2609</strain>
    </source>
</reference>
<dbReference type="EMBL" id="CP094348">
    <property type="protein sequence ID" value="UOB21358.1"/>
    <property type="molecule type" value="Genomic_DNA"/>
</dbReference>
<name>A0ABY3ZWX6_9STAP</name>
<gene>
    <name evidence="1" type="ORF">MRZ06_04550</name>
</gene>
<sequence>MSSFAIRTCSKFHINNIIEFNRGATSNIKSGKIIPTNHSIKITNTDYKVFNCEQYKNKNNEILVDGTPHIAYQEVSKFNLYYSPKSNLLILNTAIGDADTFLKYLEKSCSDLVSFNKIALDFNKITKQNGVFMDQIWFGTNDKHAKTKAFNGVDVNQNPEAKKAINDNKATYIKVQIDIDSNGKKQKRIIGFSKKSGIVIIKSNDSDINTDEKELQLLLDTYNTYKNFI</sequence>
<accession>A0ABY3ZWX6</accession>